<dbReference type="eggNOG" id="COG1063">
    <property type="taxonomic scope" value="Bacteria"/>
</dbReference>
<dbReference type="InterPro" id="IPR050129">
    <property type="entry name" value="Zn_alcohol_dh"/>
</dbReference>
<dbReference type="SUPFAM" id="SSF51735">
    <property type="entry name" value="NAD(P)-binding Rossmann-fold domains"/>
    <property type="match status" value="1"/>
</dbReference>
<gene>
    <name evidence="7" type="ORF">EP57_03850</name>
</gene>
<dbReference type="PANTHER" id="PTHR43401">
    <property type="entry name" value="L-THREONINE 3-DEHYDROGENASE"/>
    <property type="match status" value="1"/>
</dbReference>
<dbReference type="Pfam" id="PF00107">
    <property type="entry name" value="ADH_zinc_N"/>
    <property type="match status" value="1"/>
</dbReference>
<dbReference type="Pfam" id="PF08240">
    <property type="entry name" value="ADH_N"/>
    <property type="match status" value="1"/>
</dbReference>
<evidence type="ECO:0000256" key="4">
    <source>
        <dbReference type="RuleBase" id="RU361277"/>
    </source>
</evidence>
<dbReference type="AlphaFoldDB" id="A0A099WD49"/>
<keyword evidence="3" id="KW-0560">Oxidoreductase</keyword>
<dbReference type="Gene3D" id="3.90.180.10">
    <property type="entry name" value="Medium-chain alcohol dehydrogenases, catalytic domain"/>
    <property type="match status" value="1"/>
</dbReference>
<evidence type="ECO:0000256" key="3">
    <source>
        <dbReference type="ARBA" id="ARBA00023002"/>
    </source>
</evidence>
<keyword evidence="8" id="KW-1185">Reference proteome</keyword>
<evidence type="ECO:0000256" key="2">
    <source>
        <dbReference type="ARBA" id="ARBA00022833"/>
    </source>
</evidence>
<dbReference type="EMBL" id="JNFA01000011">
    <property type="protein sequence ID" value="KGL42606.1"/>
    <property type="molecule type" value="Genomic_DNA"/>
</dbReference>
<accession>A0A099WD49</accession>
<reference evidence="7 8" key="1">
    <citation type="submission" date="2014-05" db="EMBL/GenBank/DDBJ databases">
        <title>Novel Listeriaceae from food processing environments.</title>
        <authorList>
            <person name="den Bakker H.C."/>
        </authorList>
    </citation>
    <scope>NUCLEOTIDE SEQUENCE [LARGE SCALE GENOMIC DNA]</scope>
    <source>
        <strain evidence="7 8">FSL A5-0281</strain>
    </source>
</reference>
<proteinExistence type="inferred from homology"/>
<dbReference type="PANTHER" id="PTHR43401:SF2">
    <property type="entry name" value="L-THREONINE 3-DEHYDROGENASE"/>
    <property type="match status" value="1"/>
</dbReference>
<evidence type="ECO:0000259" key="6">
    <source>
        <dbReference type="Pfam" id="PF08240"/>
    </source>
</evidence>
<dbReference type="InterPro" id="IPR013154">
    <property type="entry name" value="ADH-like_N"/>
</dbReference>
<dbReference type="GO" id="GO:0008270">
    <property type="term" value="F:zinc ion binding"/>
    <property type="evidence" value="ECO:0007669"/>
    <property type="project" value="InterPro"/>
</dbReference>
<comment type="cofactor">
    <cofactor evidence="4">
        <name>Zn(2+)</name>
        <dbReference type="ChEBI" id="CHEBI:29105"/>
    </cofactor>
</comment>
<dbReference type="SUPFAM" id="SSF50129">
    <property type="entry name" value="GroES-like"/>
    <property type="match status" value="1"/>
</dbReference>
<dbReference type="OrthoDB" id="9770238at2"/>
<dbReference type="GO" id="GO:0016491">
    <property type="term" value="F:oxidoreductase activity"/>
    <property type="evidence" value="ECO:0007669"/>
    <property type="project" value="UniProtKB-KW"/>
</dbReference>
<comment type="caution">
    <text evidence="7">The sequence shown here is derived from an EMBL/GenBank/DDBJ whole genome shotgun (WGS) entry which is preliminary data.</text>
</comment>
<organism evidence="7 8">
    <name type="scientific">Listeria booriae</name>
    <dbReference type="NCBI Taxonomy" id="1552123"/>
    <lineage>
        <taxon>Bacteria</taxon>
        <taxon>Bacillati</taxon>
        <taxon>Bacillota</taxon>
        <taxon>Bacilli</taxon>
        <taxon>Bacillales</taxon>
        <taxon>Listeriaceae</taxon>
        <taxon>Listeria</taxon>
    </lineage>
</organism>
<evidence type="ECO:0000256" key="1">
    <source>
        <dbReference type="ARBA" id="ARBA00022723"/>
    </source>
</evidence>
<dbReference type="Proteomes" id="UP000029844">
    <property type="component" value="Unassembled WGS sequence"/>
</dbReference>
<keyword evidence="1 4" id="KW-0479">Metal-binding</keyword>
<protein>
    <submittedName>
        <fullName evidence="7">Zinc-dependent dehydrogenase</fullName>
    </submittedName>
</protein>
<sequence>MKAAVYYGEKGIRIEDKEVPRIGEKDVLVRNLRAGICGTDINIVRTGAGDRGISLGAEFGHEMVGEIVEVGAQVSKQITTGMIVGINPITAKRVGRRKSLEASGFSEYVLIEDAALDYNLYDMGKAVSLDAAVLMEPMSVGRHGAFRTNPKRSDKIVVLGAGPIGISAAASLIAEGFLNVCVVDTNDWRLQKAKHIGASVLNTMQQDLAAGLSEHFGELNVYGQQVPDVDIFIDAAGAPILFESVMQIIKPGAKISIIAVYKEEVPVSLAQVMSKEVSIQGASGYTDTDIRKVVDHIKNEKTDIATMVTQVFKLKDIEEAFRVAIKGEGTVKVIIDLT</sequence>
<dbReference type="InterPro" id="IPR002328">
    <property type="entry name" value="ADH_Zn_CS"/>
</dbReference>
<comment type="similarity">
    <text evidence="4">Belongs to the zinc-containing alcohol dehydrogenase family.</text>
</comment>
<name>A0A099WD49_9LIST</name>
<dbReference type="InterPro" id="IPR011032">
    <property type="entry name" value="GroES-like_sf"/>
</dbReference>
<dbReference type="InterPro" id="IPR036291">
    <property type="entry name" value="NAD(P)-bd_dom_sf"/>
</dbReference>
<feature type="domain" description="Alcohol dehydrogenase-like N-terminal" evidence="6">
    <location>
        <begin position="23"/>
        <end position="112"/>
    </location>
</feature>
<evidence type="ECO:0000313" key="7">
    <source>
        <dbReference type="EMBL" id="KGL42606.1"/>
    </source>
</evidence>
<dbReference type="InterPro" id="IPR013149">
    <property type="entry name" value="ADH-like_C"/>
</dbReference>
<dbReference type="STRING" id="1552123.EP57_03850"/>
<dbReference type="Gene3D" id="3.40.50.720">
    <property type="entry name" value="NAD(P)-binding Rossmann-like Domain"/>
    <property type="match status" value="1"/>
</dbReference>
<dbReference type="RefSeq" id="WP_036084382.1">
    <property type="nucleotide sequence ID" value="NZ_CBCSHQ010000001.1"/>
</dbReference>
<keyword evidence="2 4" id="KW-0862">Zinc</keyword>
<evidence type="ECO:0000313" key="8">
    <source>
        <dbReference type="Proteomes" id="UP000029844"/>
    </source>
</evidence>
<feature type="domain" description="Alcohol dehydrogenase-like C-terminal" evidence="5">
    <location>
        <begin position="163"/>
        <end position="298"/>
    </location>
</feature>
<dbReference type="PROSITE" id="PS00059">
    <property type="entry name" value="ADH_ZINC"/>
    <property type="match status" value="1"/>
</dbReference>
<evidence type="ECO:0000259" key="5">
    <source>
        <dbReference type="Pfam" id="PF00107"/>
    </source>
</evidence>
<dbReference type="GeneID" id="58716556"/>